<keyword evidence="2" id="KW-1185">Reference proteome</keyword>
<protein>
    <submittedName>
        <fullName evidence="1">OsmC family protein</fullName>
    </submittedName>
</protein>
<dbReference type="Gene3D" id="3.30.300.20">
    <property type="match status" value="1"/>
</dbReference>
<evidence type="ECO:0000313" key="1">
    <source>
        <dbReference type="EMBL" id="USG62090.1"/>
    </source>
</evidence>
<dbReference type="PANTHER" id="PTHR42830">
    <property type="entry name" value="OSMOTICALLY INDUCIBLE FAMILY PROTEIN"/>
    <property type="match status" value="1"/>
</dbReference>
<dbReference type="InterPro" id="IPR052707">
    <property type="entry name" value="OsmC_Ohr_Peroxiredoxin"/>
</dbReference>
<accession>A0ABY4W4F9</accession>
<gene>
    <name evidence="1" type="ORF">NBZ79_03765</name>
</gene>
<proteinExistence type="predicted"/>
<dbReference type="SUPFAM" id="SSF82784">
    <property type="entry name" value="OsmC-like"/>
    <property type="match status" value="1"/>
</dbReference>
<dbReference type="PANTHER" id="PTHR42830:SF2">
    <property type="entry name" value="OSMC_OHR FAMILY PROTEIN"/>
    <property type="match status" value="1"/>
</dbReference>
<dbReference type="InterPro" id="IPR003718">
    <property type="entry name" value="OsmC/Ohr_fam"/>
</dbReference>
<organism evidence="1 2">
    <name type="scientific">Sneathiella marina</name>
    <dbReference type="NCBI Taxonomy" id="2950108"/>
    <lineage>
        <taxon>Bacteria</taxon>
        <taxon>Pseudomonadati</taxon>
        <taxon>Pseudomonadota</taxon>
        <taxon>Alphaproteobacteria</taxon>
        <taxon>Sneathiellales</taxon>
        <taxon>Sneathiellaceae</taxon>
        <taxon>Sneathiella</taxon>
    </lineage>
</organism>
<name>A0ABY4W4F9_9PROT</name>
<evidence type="ECO:0000313" key="2">
    <source>
        <dbReference type="Proteomes" id="UP001056291"/>
    </source>
</evidence>
<dbReference type="RefSeq" id="WP_251935656.1">
    <property type="nucleotide sequence ID" value="NZ_CP098747.1"/>
</dbReference>
<reference evidence="1" key="1">
    <citation type="submission" date="2022-06" db="EMBL/GenBank/DDBJ databases">
        <title>Sneathiella actinostolidae sp. nov., isolated from a sea anemonein the Western Pacific Ocean.</title>
        <authorList>
            <person name="Wei M.J."/>
        </authorList>
    </citation>
    <scope>NUCLEOTIDE SEQUENCE</scope>
    <source>
        <strain evidence="1">PHK-P5</strain>
    </source>
</reference>
<dbReference type="InterPro" id="IPR036102">
    <property type="entry name" value="OsmC/Ohrsf"/>
</dbReference>
<dbReference type="Proteomes" id="UP001056291">
    <property type="component" value="Chromosome"/>
</dbReference>
<sequence length="156" mass="17380">MAQTHEFTAHIDWTGAAAGPTTDYKNYSRDYNISIEGRPIIAGSADPVFLGKADRYNPEDMLVASLSGCHLLSYLALCARKKIVVTQYHDTAWGKMEMKEGALRFTEVILRPIMTISPESDPDVARRLHTEAHKVCFIANSVNFPVRNDPTIHMAS</sequence>
<dbReference type="InterPro" id="IPR015946">
    <property type="entry name" value="KH_dom-like_a/b"/>
</dbReference>
<dbReference type="EMBL" id="CP098747">
    <property type="protein sequence ID" value="USG62090.1"/>
    <property type="molecule type" value="Genomic_DNA"/>
</dbReference>
<dbReference type="Pfam" id="PF02566">
    <property type="entry name" value="OsmC"/>
    <property type="match status" value="1"/>
</dbReference>